<feature type="compositionally biased region" description="Polar residues" evidence="1">
    <location>
        <begin position="97"/>
        <end position="119"/>
    </location>
</feature>
<feature type="compositionally biased region" description="Basic and acidic residues" evidence="1">
    <location>
        <begin position="187"/>
        <end position="196"/>
    </location>
</feature>
<evidence type="ECO:0000313" key="2">
    <source>
        <dbReference type="EMBL" id="WFD45212.1"/>
    </source>
</evidence>
<reference evidence="2" key="1">
    <citation type="submission" date="2023-02" db="EMBL/GenBank/DDBJ databases">
        <title>Mating type loci evolution in Malassezia.</title>
        <authorList>
            <person name="Coelho M.A."/>
        </authorList>
    </citation>
    <scope>NUCLEOTIDE SEQUENCE</scope>
    <source>
        <strain evidence="2">CBS 14136</strain>
    </source>
</reference>
<name>A0AAF0FD72_9BASI</name>
<feature type="compositionally biased region" description="Low complexity" evidence="1">
    <location>
        <begin position="240"/>
        <end position="251"/>
    </location>
</feature>
<keyword evidence="3" id="KW-1185">Reference proteome</keyword>
<feature type="compositionally biased region" description="Low complexity" evidence="1">
    <location>
        <begin position="379"/>
        <end position="388"/>
    </location>
</feature>
<feature type="compositionally biased region" description="Basic and acidic residues" evidence="1">
    <location>
        <begin position="206"/>
        <end position="239"/>
    </location>
</feature>
<gene>
    <name evidence="2" type="ORF">MPSI1_003890</name>
</gene>
<dbReference type="Proteomes" id="UP001214628">
    <property type="component" value="Chromosome 7"/>
</dbReference>
<organism evidence="2 3">
    <name type="scientific">Malassezia psittaci</name>
    <dbReference type="NCBI Taxonomy" id="1821823"/>
    <lineage>
        <taxon>Eukaryota</taxon>
        <taxon>Fungi</taxon>
        <taxon>Dikarya</taxon>
        <taxon>Basidiomycota</taxon>
        <taxon>Ustilaginomycotina</taxon>
        <taxon>Malasseziomycetes</taxon>
        <taxon>Malasseziales</taxon>
        <taxon>Malasseziaceae</taxon>
        <taxon>Malassezia</taxon>
    </lineage>
</organism>
<accession>A0AAF0FD72</accession>
<dbReference type="EMBL" id="CP118381">
    <property type="protein sequence ID" value="WFD45212.1"/>
    <property type="molecule type" value="Genomic_DNA"/>
</dbReference>
<proteinExistence type="predicted"/>
<protein>
    <submittedName>
        <fullName evidence="2">Uncharacterized protein</fullName>
    </submittedName>
</protein>
<feature type="compositionally biased region" description="Low complexity" evidence="1">
    <location>
        <begin position="1"/>
        <end position="14"/>
    </location>
</feature>
<sequence>MEAFSSGSELSSAEEASDFEPDTSSQVQSRSERASRRRRSDHLDEKQANTSSSSDPPRRKRNEARDADVHPRTPKAPQAKRAKIASQDDQAYKEAQDSPSLQSSETATQEPPATTSQSKPKPPIRAPSAKPIARVATPANGEDSLDVIEKRPRATPKANASEPAFSRNMSGWDQLFGPIAQTSTPKPDTRAKDATPEQRAAAAEVAAKEREAENRQRSLREKAQQEKEQEKQAQERKAQEAAAAREAAAAHALRHEQRPTSVSVDELNSHRRRLQSALRNSNHLDLLAGCRLMASFEEDMGADRRHLRPSRFGAGLHYLSLDTHAKQQDTTVPKLNDDAQTNTSSSDPAKNQIGTESMSAVVSSQDKEHSAVHKKEPLSTVSSSTSST</sequence>
<feature type="region of interest" description="Disordered" evidence="1">
    <location>
        <begin position="1"/>
        <end position="267"/>
    </location>
</feature>
<evidence type="ECO:0000256" key="1">
    <source>
        <dbReference type="SAM" id="MobiDB-lite"/>
    </source>
</evidence>
<dbReference type="AlphaFoldDB" id="A0AAF0FD72"/>
<feature type="compositionally biased region" description="Polar residues" evidence="1">
    <location>
        <begin position="332"/>
        <end position="364"/>
    </location>
</feature>
<feature type="compositionally biased region" description="Basic and acidic residues" evidence="1">
    <location>
        <begin position="365"/>
        <end position="377"/>
    </location>
</feature>
<feature type="region of interest" description="Disordered" evidence="1">
    <location>
        <begin position="332"/>
        <end position="388"/>
    </location>
</feature>
<evidence type="ECO:0000313" key="3">
    <source>
        <dbReference type="Proteomes" id="UP001214628"/>
    </source>
</evidence>